<accession>A0A667WHE7</accession>
<protein>
    <submittedName>
        <fullName evidence="1">Uncharacterized protein</fullName>
    </submittedName>
</protein>
<reference evidence="1" key="3">
    <citation type="submission" date="2025-09" db="UniProtKB">
        <authorList>
            <consortium name="Ensembl"/>
        </authorList>
    </citation>
    <scope>IDENTIFICATION</scope>
</reference>
<evidence type="ECO:0000313" key="2">
    <source>
        <dbReference type="Proteomes" id="UP000472263"/>
    </source>
</evidence>
<organism evidence="1 2">
    <name type="scientific">Myripristis murdjan</name>
    <name type="common">pinecone soldierfish</name>
    <dbReference type="NCBI Taxonomy" id="586833"/>
    <lineage>
        <taxon>Eukaryota</taxon>
        <taxon>Metazoa</taxon>
        <taxon>Chordata</taxon>
        <taxon>Craniata</taxon>
        <taxon>Vertebrata</taxon>
        <taxon>Euteleostomi</taxon>
        <taxon>Actinopterygii</taxon>
        <taxon>Neopterygii</taxon>
        <taxon>Teleostei</taxon>
        <taxon>Neoteleostei</taxon>
        <taxon>Acanthomorphata</taxon>
        <taxon>Holocentriformes</taxon>
        <taxon>Holocentridae</taxon>
        <taxon>Myripristis</taxon>
    </lineage>
</organism>
<sequence length="65" mass="7321">MNHAILERGGDQCYNFSNFLSFFPFILFLCSPLCNYTSCLEPGDLSSLSISLRALCYLCLPPSYL</sequence>
<reference evidence="1" key="1">
    <citation type="submission" date="2019-06" db="EMBL/GenBank/DDBJ databases">
        <authorList>
            <consortium name="Wellcome Sanger Institute Data Sharing"/>
        </authorList>
    </citation>
    <scope>NUCLEOTIDE SEQUENCE [LARGE SCALE GENOMIC DNA]</scope>
</reference>
<proteinExistence type="predicted"/>
<evidence type="ECO:0000313" key="1">
    <source>
        <dbReference type="Ensembl" id="ENSMMDP00005000903.1"/>
    </source>
</evidence>
<dbReference type="Proteomes" id="UP000472263">
    <property type="component" value="Chromosome 6"/>
</dbReference>
<dbReference type="AlphaFoldDB" id="A0A667WHE7"/>
<reference evidence="1" key="2">
    <citation type="submission" date="2025-08" db="UniProtKB">
        <authorList>
            <consortium name="Ensembl"/>
        </authorList>
    </citation>
    <scope>IDENTIFICATION</scope>
</reference>
<name>A0A667WHE7_9TELE</name>
<dbReference type="Ensembl" id="ENSMMDT00005000922.1">
    <property type="protein sequence ID" value="ENSMMDP00005000903.1"/>
    <property type="gene ID" value="ENSMMDG00005000546.1"/>
</dbReference>
<keyword evidence="2" id="KW-1185">Reference proteome</keyword>
<dbReference type="InParanoid" id="A0A667WHE7"/>